<dbReference type="GO" id="GO:0005737">
    <property type="term" value="C:cytoplasm"/>
    <property type="evidence" value="ECO:0007669"/>
    <property type="project" value="TreeGrafter"/>
</dbReference>
<dbReference type="NCBIfam" id="TIGR00293">
    <property type="entry name" value="prefoldin subunit alpha"/>
    <property type="match status" value="1"/>
</dbReference>
<dbReference type="EMBL" id="KZ993787">
    <property type="protein sequence ID" value="RKP04377.1"/>
    <property type="molecule type" value="Genomic_DNA"/>
</dbReference>
<reference evidence="5" key="1">
    <citation type="journal article" date="2018" name="Nat. Microbiol.">
        <title>Leveraging single-cell genomics to expand the fungal tree of life.</title>
        <authorList>
            <person name="Ahrendt S.R."/>
            <person name="Quandt C.A."/>
            <person name="Ciobanu D."/>
            <person name="Clum A."/>
            <person name="Salamov A."/>
            <person name="Andreopoulos B."/>
            <person name="Cheng J.F."/>
            <person name="Woyke T."/>
            <person name="Pelin A."/>
            <person name="Henrissat B."/>
            <person name="Reynolds N.K."/>
            <person name="Benny G.L."/>
            <person name="Smith M.E."/>
            <person name="James T.Y."/>
            <person name="Grigoriev I.V."/>
        </authorList>
    </citation>
    <scope>NUCLEOTIDE SEQUENCE [LARGE SCALE GENOMIC DNA]</scope>
    <source>
        <strain evidence="5">RSA 1356</strain>
    </source>
</reference>
<dbReference type="InterPro" id="IPR009053">
    <property type="entry name" value="Prefoldin"/>
</dbReference>
<dbReference type="PANTHER" id="PTHR12674">
    <property type="entry name" value="PREFOLDIN SUBUNIT 5"/>
    <property type="match status" value="1"/>
</dbReference>
<name>A0A4P9XFM8_9FUNG</name>
<feature type="coiled-coil region" evidence="3">
    <location>
        <begin position="13"/>
        <end position="47"/>
    </location>
</feature>
<dbReference type="Gene3D" id="1.10.287.370">
    <property type="match status" value="1"/>
</dbReference>
<dbReference type="GO" id="GO:1990114">
    <property type="term" value="P:RNA polymerase II core complex assembly"/>
    <property type="evidence" value="ECO:0007669"/>
    <property type="project" value="TreeGrafter"/>
</dbReference>
<dbReference type="SUPFAM" id="SSF46579">
    <property type="entry name" value="Prefoldin"/>
    <property type="match status" value="1"/>
</dbReference>
<dbReference type="GO" id="GO:0051082">
    <property type="term" value="F:unfolded protein binding"/>
    <property type="evidence" value="ECO:0007669"/>
    <property type="project" value="InterPro"/>
</dbReference>
<dbReference type="PANTHER" id="PTHR12674:SF2">
    <property type="entry name" value="PREFOLDIN SUBUNIT 5"/>
    <property type="match status" value="1"/>
</dbReference>
<gene>
    <name evidence="4" type="ORF">THASP1DRAFT_6988</name>
</gene>
<dbReference type="CDD" id="cd23157">
    <property type="entry name" value="Prefoldin_5"/>
    <property type="match status" value="1"/>
</dbReference>
<protein>
    <submittedName>
        <fullName evidence="4">Prefoldin subunit 5</fullName>
    </submittedName>
</protein>
<dbReference type="GO" id="GO:1990113">
    <property type="term" value="P:RNA polymerase I assembly"/>
    <property type="evidence" value="ECO:0007669"/>
    <property type="project" value="TreeGrafter"/>
</dbReference>
<comment type="similarity">
    <text evidence="1">Belongs to the prefoldin subunit alpha family.</text>
</comment>
<evidence type="ECO:0000256" key="2">
    <source>
        <dbReference type="ARBA" id="ARBA00023186"/>
    </source>
</evidence>
<keyword evidence="5" id="KW-1185">Reference proteome</keyword>
<dbReference type="Proteomes" id="UP000271241">
    <property type="component" value="Unassembled WGS sequence"/>
</dbReference>
<evidence type="ECO:0000313" key="4">
    <source>
        <dbReference type="EMBL" id="RKP04377.1"/>
    </source>
</evidence>
<sequence length="148" mass="16189">MATTASSSAGHAIQLHDLELTQLQSVKQQLEEELSHFTSSFAQLKKAQATFTSCVVAAKAVVPKNEGKTVLIPLTASISLTSELSDVEKLLVDVGTGYYVEKSSEDAGKFFQSKIDYLRSHLEKLEETINTKQSNLRAVVNVMQMKLA</sequence>
<accession>A0A4P9XFM8</accession>
<dbReference type="GO" id="GO:0016272">
    <property type="term" value="C:prefoldin complex"/>
    <property type="evidence" value="ECO:0007669"/>
    <property type="project" value="InterPro"/>
</dbReference>
<keyword evidence="3" id="KW-0175">Coiled coil</keyword>
<evidence type="ECO:0000256" key="1">
    <source>
        <dbReference type="ARBA" id="ARBA00010048"/>
    </source>
</evidence>
<dbReference type="Pfam" id="PF02996">
    <property type="entry name" value="Prefoldin"/>
    <property type="match status" value="1"/>
</dbReference>
<dbReference type="GO" id="GO:0006457">
    <property type="term" value="P:protein folding"/>
    <property type="evidence" value="ECO:0007669"/>
    <property type="project" value="InterPro"/>
</dbReference>
<feature type="coiled-coil region" evidence="3">
    <location>
        <begin position="115"/>
        <end position="142"/>
    </location>
</feature>
<dbReference type="GO" id="GO:1990115">
    <property type="term" value="P:RNA polymerase III assembly"/>
    <property type="evidence" value="ECO:0007669"/>
    <property type="project" value="TreeGrafter"/>
</dbReference>
<proteinExistence type="inferred from homology"/>
<feature type="non-terminal residue" evidence="4">
    <location>
        <position position="148"/>
    </location>
</feature>
<dbReference type="InterPro" id="IPR004127">
    <property type="entry name" value="Prefoldin_subunit_alpha"/>
</dbReference>
<keyword evidence="2" id="KW-0143">Chaperone</keyword>
<evidence type="ECO:0000256" key="3">
    <source>
        <dbReference type="SAM" id="Coils"/>
    </source>
</evidence>
<dbReference type="STRING" id="78915.A0A4P9XFM8"/>
<evidence type="ECO:0000313" key="5">
    <source>
        <dbReference type="Proteomes" id="UP000271241"/>
    </source>
</evidence>
<dbReference type="OrthoDB" id="10267474at2759"/>
<dbReference type="InterPro" id="IPR011599">
    <property type="entry name" value="PFD_alpha_archaea"/>
</dbReference>
<dbReference type="AlphaFoldDB" id="A0A4P9XFM8"/>
<organism evidence="4 5">
    <name type="scientific">Thamnocephalis sphaerospora</name>
    <dbReference type="NCBI Taxonomy" id="78915"/>
    <lineage>
        <taxon>Eukaryota</taxon>
        <taxon>Fungi</taxon>
        <taxon>Fungi incertae sedis</taxon>
        <taxon>Zoopagomycota</taxon>
        <taxon>Zoopagomycotina</taxon>
        <taxon>Zoopagomycetes</taxon>
        <taxon>Zoopagales</taxon>
        <taxon>Sigmoideomycetaceae</taxon>
        <taxon>Thamnocephalis</taxon>
    </lineage>
</organism>
<dbReference type="FunFam" id="1.10.287.370:FF:000004">
    <property type="entry name" value="Probable prefoldin subunit 5"/>
    <property type="match status" value="1"/>
</dbReference>